<comment type="caution">
    <text evidence="5">The sequence shown here is derived from an EMBL/GenBank/DDBJ whole genome shotgun (WGS) entry which is preliminary data.</text>
</comment>
<keyword evidence="5" id="KW-0808">Transferase</keyword>
<reference evidence="5 6" key="1">
    <citation type="submission" date="2020-05" db="EMBL/GenBank/DDBJ databases">
        <title>Aquincola sp. isolate from soil.</title>
        <authorList>
            <person name="Han J."/>
            <person name="Kim D.-U."/>
        </authorList>
    </citation>
    <scope>NUCLEOTIDE SEQUENCE [LARGE SCALE GENOMIC DNA]</scope>
    <source>
        <strain evidence="5 6">S2</strain>
    </source>
</reference>
<dbReference type="InterPro" id="IPR005467">
    <property type="entry name" value="His_kinase_dom"/>
</dbReference>
<keyword evidence="3" id="KW-0597">Phosphoprotein</keyword>
<proteinExistence type="predicted"/>
<dbReference type="Gene3D" id="3.30.565.10">
    <property type="entry name" value="Histidine kinase-like ATPase, C-terminal domain"/>
    <property type="match status" value="1"/>
</dbReference>
<protein>
    <recommendedName>
        <fullName evidence="2">histidine kinase</fullName>
        <ecNumber evidence="2">2.7.13.3</ecNumber>
    </recommendedName>
</protein>
<evidence type="ECO:0000256" key="3">
    <source>
        <dbReference type="ARBA" id="ARBA00022553"/>
    </source>
</evidence>
<dbReference type="GO" id="GO:0016301">
    <property type="term" value="F:kinase activity"/>
    <property type="evidence" value="ECO:0007669"/>
    <property type="project" value="UniProtKB-KW"/>
</dbReference>
<name>A0ABX2ERP7_9BURK</name>
<feature type="domain" description="Histidine kinase" evidence="4">
    <location>
        <begin position="68"/>
        <end position="284"/>
    </location>
</feature>
<dbReference type="InterPro" id="IPR036890">
    <property type="entry name" value="HATPase_C_sf"/>
</dbReference>
<dbReference type="Pfam" id="PF02518">
    <property type="entry name" value="HATPase_c"/>
    <property type="match status" value="1"/>
</dbReference>
<evidence type="ECO:0000259" key="4">
    <source>
        <dbReference type="PROSITE" id="PS50109"/>
    </source>
</evidence>
<organism evidence="5 6">
    <name type="scientific">Pseudaquabacterium terrae</name>
    <dbReference type="NCBI Taxonomy" id="2732868"/>
    <lineage>
        <taxon>Bacteria</taxon>
        <taxon>Pseudomonadati</taxon>
        <taxon>Pseudomonadota</taxon>
        <taxon>Betaproteobacteria</taxon>
        <taxon>Burkholderiales</taxon>
        <taxon>Sphaerotilaceae</taxon>
        <taxon>Pseudaquabacterium</taxon>
    </lineage>
</organism>
<dbReference type="SUPFAM" id="SSF55874">
    <property type="entry name" value="ATPase domain of HSP90 chaperone/DNA topoisomerase II/histidine kinase"/>
    <property type="match status" value="1"/>
</dbReference>
<comment type="catalytic activity">
    <reaction evidence="1">
        <text>ATP + protein L-histidine = ADP + protein N-phospho-L-histidine.</text>
        <dbReference type="EC" id="2.7.13.3"/>
    </reaction>
</comment>
<dbReference type="Proteomes" id="UP000737171">
    <property type="component" value="Unassembled WGS sequence"/>
</dbReference>
<dbReference type="InterPro" id="IPR004358">
    <property type="entry name" value="Sig_transdc_His_kin-like_C"/>
</dbReference>
<keyword evidence="6" id="KW-1185">Reference proteome</keyword>
<dbReference type="RefSeq" id="WP_173132131.1">
    <property type="nucleotide sequence ID" value="NZ_JABRWJ010000011.1"/>
</dbReference>
<dbReference type="CDD" id="cd00082">
    <property type="entry name" value="HisKA"/>
    <property type="match status" value="1"/>
</dbReference>
<dbReference type="Pfam" id="PF00512">
    <property type="entry name" value="HisKA"/>
    <property type="match status" value="1"/>
</dbReference>
<dbReference type="SMART" id="SM00387">
    <property type="entry name" value="HATPase_c"/>
    <property type="match status" value="1"/>
</dbReference>
<dbReference type="EMBL" id="JABRWJ010000011">
    <property type="protein sequence ID" value="NRF71273.1"/>
    <property type="molecule type" value="Genomic_DNA"/>
</dbReference>
<dbReference type="Gene3D" id="1.10.287.130">
    <property type="match status" value="1"/>
</dbReference>
<dbReference type="SMART" id="SM00388">
    <property type="entry name" value="HisKA"/>
    <property type="match status" value="1"/>
</dbReference>
<dbReference type="InterPro" id="IPR003594">
    <property type="entry name" value="HATPase_dom"/>
</dbReference>
<dbReference type="PANTHER" id="PTHR43547:SF2">
    <property type="entry name" value="HYBRID SIGNAL TRANSDUCTION HISTIDINE KINASE C"/>
    <property type="match status" value="1"/>
</dbReference>
<evidence type="ECO:0000256" key="2">
    <source>
        <dbReference type="ARBA" id="ARBA00012438"/>
    </source>
</evidence>
<dbReference type="SUPFAM" id="SSF47384">
    <property type="entry name" value="Homodimeric domain of signal transducing histidine kinase"/>
    <property type="match status" value="1"/>
</dbReference>
<evidence type="ECO:0000313" key="6">
    <source>
        <dbReference type="Proteomes" id="UP000737171"/>
    </source>
</evidence>
<dbReference type="InterPro" id="IPR003661">
    <property type="entry name" value="HisK_dim/P_dom"/>
</dbReference>
<dbReference type="EC" id="2.7.13.3" evidence="2"/>
<dbReference type="PANTHER" id="PTHR43547">
    <property type="entry name" value="TWO-COMPONENT HISTIDINE KINASE"/>
    <property type="match status" value="1"/>
</dbReference>
<gene>
    <name evidence="5" type="ORF">HLB44_30210</name>
</gene>
<accession>A0ABX2ERP7</accession>
<dbReference type="InterPro" id="IPR036097">
    <property type="entry name" value="HisK_dim/P_sf"/>
</dbReference>
<evidence type="ECO:0000313" key="5">
    <source>
        <dbReference type="EMBL" id="NRF71273.1"/>
    </source>
</evidence>
<evidence type="ECO:0000256" key="1">
    <source>
        <dbReference type="ARBA" id="ARBA00000085"/>
    </source>
</evidence>
<keyword evidence="5" id="KW-0418">Kinase</keyword>
<sequence>MLISSNLPAGGYVNATETKMHDRLLTRKDADGVDPDGSAGGYQRRWLGSDARPRVEPAQRLAEEAVALVSHELRSPLAAVANWAQVLQRSPEDRHTVLRAAVAIERCVRLQAALVDDLLDMTRIGAGKLELTQAELELDGVIQASLAMVEHAAEAKRISLRREASEPLRFRADARRLQQVLVNLLTNAIKFTPEGGQVCIRSFEQGSHAFIHVADSGEGIEAALLPFIFERFQQARTAEERRGGIGLGLHLAKRLVELHGGSIHAKSAGPGLGAEFTVRLPCMGAPEANRA</sequence>
<dbReference type="PROSITE" id="PS50109">
    <property type="entry name" value="HIS_KIN"/>
    <property type="match status" value="1"/>
</dbReference>
<dbReference type="PRINTS" id="PR00344">
    <property type="entry name" value="BCTRLSENSOR"/>
</dbReference>